<dbReference type="InterPro" id="IPR012675">
    <property type="entry name" value="Beta-grasp_dom_sf"/>
</dbReference>
<dbReference type="SUPFAM" id="SSF54292">
    <property type="entry name" value="2Fe-2S ferredoxin-like"/>
    <property type="match status" value="1"/>
</dbReference>
<evidence type="ECO:0000313" key="2">
    <source>
        <dbReference type="EMBL" id="TNJ36193.1"/>
    </source>
</evidence>
<dbReference type="GO" id="GO:0051536">
    <property type="term" value="F:iron-sulfur cluster binding"/>
    <property type="evidence" value="ECO:0007669"/>
    <property type="project" value="InterPro"/>
</dbReference>
<feature type="domain" description="2Fe-2S ferredoxin-type" evidence="1">
    <location>
        <begin position="1"/>
        <end position="95"/>
    </location>
</feature>
<dbReference type="Proteomes" id="UP000309544">
    <property type="component" value="Unassembled WGS sequence"/>
</dbReference>
<comment type="caution">
    <text evidence="2">The sequence shown here is derived from an EMBL/GenBank/DDBJ whole genome shotgun (WGS) entry which is preliminary data.</text>
</comment>
<evidence type="ECO:0000259" key="1">
    <source>
        <dbReference type="PROSITE" id="PS51085"/>
    </source>
</evidence>
<name>A0A5C4RY26_PROVB</name>
<keyword evidence="3" id="KW-1185">Reference proteome</keyword>
<evidence type="ECO:0000313" key="3">
    <source>
        <dbReference type="Proteomes" id="UP000309544"/>
    </source>
</evidence>
<accession>A0A5C4RY26</accession>
<dbReference type="Pfam" id="PF00111">
    <property type="entry name" value="Fer2"/>
    <property type="match status" value="1"/>
</dbReference>
<protein>
    <submittedName>
        <fullName evidence="2">(2Fe-2S)-binding protein</fullName>
    </submittedName>
</protein>
<gene>
    <name evidence="2" type="ORF">FGF68_08085</name>
</gene>
<dbReference type="InterPro" id="IPR001041">
    <property type="entry name" value="2Fe-2S_ferredoxin-type"/>
</dbReference>
<dbReference type="AlphaFoldDB" id="A0A5C4RY26"/>
<organism evidence="2 3">
    <name type="scientific">Prosthecochloris vibrioformis</name>
    <name type="common">Chlorobium vibrioforme</name>
    <dbReference type="NCBI Taxonomy" id="1098"/>
    <lineage>
        <taxon>Bacteria</taxon>
        <taxon>Pseudomonadati</taxon>
        <taxon>Chlorobiota</taxon>
        <taxon>Chlorobiia</taxon>
        <taxon>Chlorobiales</taxon>
        <taxon>Chlorobiaceae</taxon>
        <taxon>Prosthecochloris</taxon>
    </lineage>
</organism>
<dbReference type="PROSITE" id="PS51085">
    <property type="entry name" value="2FE2S_FER_2"/>
    <property type="match status" value="1"/>
</dbReference>
<dbReference type="RefSeq" id="WP_068867510.1">
    <property type="nucleotide sequence ID" value="NZ_VDCI01000007.1"/>
</dbReference>
<dbReference type="InterPro" id="IPR036010">
    <property type="entry name" value="2Fe-2S_ferredoxin-like_sf"/>
</dbReference>
<sequence>MKIIINDKPCEAQIGDRLLDVAQQNKAHIGYICGGSGICQSCFVYVEEGMECLSRKGDTENAFISDVLAQAGGRLACRTTIIKEGNIRILTRAEQLRRTVLALNVPGFVSYAQTIGYNVVNQLPKGIGDIAGRARKGQLDPVKSLQHIAQGIGHATLLIGNTMFETVPLLNSAASAVTSTAGSAVSMLTGSLGSLTQAFAPRTAPAEEITRVQIRTSPKK</sequence>
<proteinExistence type="predicted"/>
<dbReference type="CDD" id="cd00207">
    <property type="entry name" value="fer2"/>
    <property type="match status" value="1"/>
</dbReference>
<dbReference type="Gene3D" id="3.10.20.30">
    <property type="match status" value="1"/>
</dbReference>
<reference evidence="2 3" key="1">
    <citation type="submission" date="2019-05" db="EMBL/GenBank/DDBJ databases">
        <title>Draft Whole-Genome sequence of the green sulfur bacterium Prosthecochloris vibrioformis DSM 260.</title>
        <authorList>
            <person name="Meyer T.E."/>
            <person name="Kyndt J.A."/>
        </authorList>
    </citation>
    <scope>NUCLEOTIDE SEQUENCE [LARGE SCALE GENOMIC DNA]</scope>
    <source>
        <strain evidence="2 3">DSM 260</strain>
    </source>
</reference>
<dbReference type="EMBL" id="VDCI01000007">
    <property type="protein sequence ID" value="TNJ36193.1"/>
    <property type="molecule type" value="Genomic_DNA"/>
</dbReference>